<protein>
    <submittedName>
        <fullName evidence="1">Uncharacterized protein</fullName>
    </submittedName>
</protein>
<name>A0A6V7QB96_ANACO</name>
<accession>A0A6V7QB96</accession>
<reference evidence="1" key="1">
    <citation type="submission" date="2020-07" db="EMBL/GenBank/DDBJ databases">
        <authorList>
            <person name="Lin J."/>
        </authorList>
    </citation>
    <scope>NUCLEOTIDE SEQUENCE</scope>
</reference>
<sequence>MLHQKSAPKKSQQIYRREFFITSRARGKKIPLLRKPYAHHRHQKNPSLLQTVFLHSNQSTTIPPSLRRGSYTTQLLCHRLPPPRVIHHSASPRVRTLNLERHVAAAAAAAKGVKTFRVALLPKEKLVDTNGAEFLHVRCWNDFDDDRREVEPKRGEKQHSRACNRTRVMVCTGTTIAALGLEAARPCTGTSRPCTGTSPAKPRNPRLGLRSVFAVAQTLYRYKVLCTGTRAHEQRVKLQK</sequence>
<evidence type="ECO:0000313" key="1">
    <source>
        <dbReference type="EMBL" id="CAD1840479.1"/>
    </source>
</evidence>
<gene>
    <name evidence="1" type="ORF">CB5_LOCUS23690</name>
</gene>
<dbReference type="AlphaFoldDB" id="A0A6V7QB96"/>
<organism evidence="1">
    <name type="scientific">Ananas comosus var. bracteatus</name>
    <name type="common">red pineapple</name>
    <dbReference type="NCBI Taxonomy" id="296719"/>
    <lineage>
        <taxon>Eukaryota</taxon>
        <taxon>Viridiplantae</taxon>
        <taxon>Streptophyta</taxon>
        <taxon>Embryophyta</taxon>
        <taxon>Tracheophyta</taxon>
        <taxon>Spermatophyta</taxon>
        <taxon>Magnoliopsida</taxon>
        <taxon>Liliopsida</taxon>
        <taxon>Poales</taxon>
        <taxon>Bromeliaceae</taxon>
        <taxon>Bromelioideae</taxon>
        <taxon>Ananas</taxon>
    </lineage>
</organism>
<dbReference type="EMBL" id="LR862135">
    <property type="protein sequence ID" value="CAD1840479.1"/>
    <property type="molecule type" value="Genomic_DNA"/>
</dbReference>
<proteinExistence type="predicted"/>